<keyword evidence="3" id="KW-1185">Reference proteome</keyword>
<proteinExistence type="predicted"/>
<protein>
    <submittedName>
        <fullName evidence="2">Uncharacterized protein</fullName>
    </submittedName>
</protein>
<organism evidence="2 3">
    <name type="scientific">Natrinema ejinorense</name>
    <dbReference type="NCBI Taxonomy" id="373386"/>
    <lineage>
        <taxon>Archaea</taxon>
        <taxon>Methanobacteriati</taxon>
        <taxon>Methanobacteriota</taxon>
        <taxon>Stenosarchaea group</taxon>
        <taxon>Halobacteria</taxon>
        <taxon>Halobacteriales</taxon>
        <taxon>Natrialbaceae</taxon>
        <taxon>Natrinema</taxon>
    </lineage>
</organism>
<gene>
    <name evidence="2" type="ORF">CP557_20375</name>
</gene>
<dbReference type="EMBL" id="NXNI01000002">
    <property type="protein sequence ID" value="PCR88839.1"/>
    <property type="molecule type" value="Genomic_DNA"/>
</dbReference>
<evidence type="ECO:0000313" key="3">
    <source>
        <dbReference type="Proteomes" id="UP000219689"/>
    </source>
</evidence>
<reference evidence="2 3" key="1">
    <citation type="submission" date="2017-09" db="EMBL/GenBank/DDBJ databases">
        <title>Genome sequences of Natrinema ejinorence JCM 13890T.</title>
        <authorList>
            <person name="Roh S.W."/>
            <person name="Kim Y.B."/>
            <person name="Kim J.Y."/>
        </authorList>
    </citation>
    <scope>NUCLEOTIDE SEQUENCE [LARGE SCALE GENOMIC DNA]</scope>
    <source>
        <strain evidence="2 3">JCM 13890</strain>
    </source>
</reference>
<dbReference type="Proteomes" id="UP000219689">
    <property type="component" value="Unassembled WGS sequence"/>
</dbReference>
<evidence type="ECO:0000313" key="2">
    <source>
        <dbReference type="EMBL" id="PCR88839.1"/>
    </source>
</evidence>
<feature type="region of interest" description="Disordered" evidence="1">
    <location>
        <begin position="54"/>
        <end position="85"/>
    </location>
</feature>
<feature type="compositionally biased region" description="Basic and acidic residues" evidence="1">
    <location>
        <begin position="71"/>
        <end position="80"/>
    </location>
</feature>
<name>A0A2A5QPW5_9EURY</name>
<comment type="caution">
    <text evidence="2">The sequence shown here is derived from an EMBL/GenBank/DDBJ whole genome shotgun (WGS) entry which is preliminary data.</text>
</comment>
<accession>A0A2A5QPW5</accession>
<evidence type="ECO:0000256" key="1">
    <source>
        <dbReference type="SAM" id="MobiDB-lite"/>
    </source>
</evidence>
<dbReference type="AlphaFoldDB" id="A0A2A5QPW5"/>
<sequence>MLPESLLGRELRENDLGYRFVDHERPVEPIYAELRAMRFSGHDSQTDIRFETVKRNGTPLSPDHTAGRWRSGADRTRRSQPDGVSRVGTNVTYLCACLDE</sequence>